<dbReference type="SMART" id="SM00530">
    <property type="entry name" value="HTH_XRE"/>
    <property type="match status" value="1"/>
</dbReference>
<dbReference type="Gene3D" id="1.10.260.40">
    <property type="entry name" value="lambda repressor-like DNA-binding domains"/>
    <property type="match status" value="1"/>
</dbReference>
<gene>
    <name evidence="2" type="ORF">GCM10010387_58390</name>
</gene>
<dbReference type="EMBL" id="BMWG01000025">
    <property type="protein sequence ID" value="GGZ56704.1"/>
    <property type="molecule type" value="Genomic_DNA"/>
</dbReference>
<comment type="caution">
    <text evidence="2">The sequence shown here is derived from an EMBL/GenBank/DDBJ whole genome shotgun (WGS) entry which is preliminary data.</text>
</comment>
<protein>
    <recommendedName>
        <fullName evidence="1">HTH cro/C1-type domain-containing protein</fullName>
    </recommendedName>
</protein>
<keyword evidence="3" id="KW-1185">Reference proteome</keyword>
<dbReference type="GO" id="GO:0003677">
    <property type="term" value="F:DNA binding"/>
    <property type="evidence" value="ECO:0007669"/>
    <property type="project" value="InterPro"/>
</dbReference>
<accession>A0A918QKG1</accession>
<dbReference type="CDD" id="cd00093">
    <property type="entry name" value="HTH_XRE"/>
    <property type="match status" value="1"/>
</dbReference>
<dbReference type="Proteomes" id="UP000630936">
    <property type="component" value="Unassembled WGS sequence"/>
</dbReference>
<dbReference type="SUPFAM" id="SSF47413">
    <property type="entry name" value="lambda repressor-like DNA-binding domains"/>
    <property type="match status" value="1"/>
</dbReference>
<evidence type="ECO:0000259" key="1">
    <source>
        <dbReference type="SMART" id="SM00530"/>
    </source>
</evidence>
<evidence type="ECO:0000313" key="3">
    <source>
        <dbReference type="Proteomes" id="UP000630936"/>
    </source>
</evidence>
<organism evidence="2 3">
    <name type="scientific">Streptomyces inusitatus</name>
    <dbReference type="NCBI Taxonomy" id="68221"/>
    <lineage>
        <taxon>Bacteria</taxon>
        <taxon>Bacillati</taxon>
        <taxon>Actinomycetota</taxon>
        <taxon>Actinomycetes</taxon>
        <taxon>Kitasatosporales</taxon>
        <taxon>Streptomycetaceae</taxon>
        <taxon>Streptomyces</taxon>
    </lineage>
</organism>
<dbReference type="RefSeq" id="WP_190126255.1">
    <property type="nucleotide sequence ID" value="NZ_BMWG01000025.1"/>
</dbReference>
<proteinExistence type="predicted"/>
<name>A0A918QKG1_9ACTN</name>
<dbReference type="InterPro" id="IPR010982">
    <property type="entry name" value="Lambda_DNA-bd_dom_sf"/>
</dbReference>
<sequence>MRTNDRLRAARLDRGWLSQEKAAEEISTAGRLALGDAYFTVSVRTYRRWESDRPGWPRPDTAAALRAAFGLSPEHLGFTPPPGHPARLRPAEEGSSMERRSFLAAGSVAALSIVSPADLRPRDIDPALVGYFYQQLDGHYAADMMLGPRDLIGTVAEQYRLISHLSRAANGPVREELLQVGVTYAVLAAWLHQDAGLWDSTAYWHGIAQSDAQMTGNADLTAYAVSNMARLRIDLADGRAAVDLCRGGLGEGHRLSDRIRVNILNQQAHGHSLLGERAAVDRTLDEASRTVVTVDPSVPWGAAHRNSYFFEVQRATCYGRMGLQAEARRIWDRINANMPPAARRDTGVYLARQAAAYAATGEPEHAVTLAAESAEIAAQTRSARHRKELETLRESMSRWRDDPIGDRLVKALGPLAA</sequence>
<feature type="domain" description="HTH cro/C1-type" evidence="1">
    <location>
        <begin position="6"/>
        <end position="76"/>
    </location>
</feature>
<reference evidence="2" key="2">
    <citation type="submission" date="2020-09" db="EMBL/GenBank/DDBJ databases">
        <authorList>
            <person name="Sun Q."/>
            <person name="Ohkuma M."/>
        </authorList>
    </citation>
    <scope>NUCLEOTIDE SEQUENCE</scope>
    <source>
        <strain evidence="2">JCM 4988</strain>
    </source>
</reference>
<evidence type="ECO:0000313" key="2">
    <source>
        <dbReference type="EMBL" id="GGZ56704.1"/>
    </source>
</evidence>
<reference evidence="2" key="1">
    <citation type="journal article" date="2014" name="Int. J. Syst. Evol. Microbiol.">
        <title>Complete genome sequence of Corynebacterium casei LMG S-19264T (=DSM 44701T), isolated from a smear-ripened cheese.</title>
        <authorList>
            <consortium name="US DOE Joint Genome Institute (JGI-PGF)"/>
            <person name="Walter F."/>
            <person name="Albersmeier A."/>
            <person name="Kalinowski J."/>
            <person name="Ruckert C."/>
        </authorList>
    </citation>
    <scope>NUCLEOTIDE SEQUENCE</scope>
    <source>
        <strain evidence="2">JCM 4988</strain>
    </source>
</reference>
<dbReference type="InterPro" id="IPR001387">
    <property type="entry name" value="Cro/C1-type_HTH"/>
</dbReference>
<dbReference type="AlphaFoldDB" id="A0A918QKG1"/>